<dbReference type="InterPro" id="IPR003099">
    <property type="entry name" value="Prephen_DH"/>
</dbReference>
<dbReference type="Gene3D" id="1.10.3660.10">
    <property type="entry name" value="6-phosphogluconate dehydrogenase C-terminal like domain"/>
    <property type="match status" value="1"/>
</dbReference>
<protein>
    <submittedName>
        <fullName evidence="5">Prephenate dehydrogenase</fullName>
    </submittedName>
</protein>
<organism evidence="5 6">
    <name type="scientific">Thermoanaerobacterium thermosaccharolyticum</name>
    <name type="common">Clostridium thermosaccharolyticum</name>
    <dbReference type="NCBI Taxonomy" id="1517"/>
    <lineage>
        <taxon>Bacteria</taxon>
        <taxon>Bacillati</taxon>
        <taxon>Bacillota</taxon>
        <taxon>Clostridia</taxon>
        <taxon>Thermoanaerobacterales</taxon>
        <taxon>Thermoanaerobacteraceae</taxon>
        <taxon>Thermoanaerobacterium</taxon>
    </lineage>
</organism>
<dbReference type="FunFam" id="3.40.50.720:FF:000208">
    <property type="entry name" value="Prephenate dehydrogenase"/>
    <property type="match status" value="1"/>
</dbReference>
<evidence type="ECO:0000256" key="2">
    <source>
        <dbReference type="ARBA" id="ARBA00023002"/>
    </source>
</evidence>
<dbReference type="PANTHER" id="PTHR21363">
    <property type="entry name" value="PREPHENATE DEHYDROGENASE"/>
    <property type="match status" value="1"/>
</dbReference>
<dbReference type="InterPro" id="IPR046825">
    <property type="entry name" value="PDH_C"/>
</dbReference>
<dbReference type="Gene3D" id="3.40.50.720">
    <property type="entry name" value="NAD(P)-binding Rossmann-like Domain"/>
    <property type="match status" value="1"/>
</dbReference>
<evidence type="ECO:0000313" key="5">
    <source>
        <dbReference type="EMBL" id="AST58800.1"/>
    </source>
</evidence>
<evidence type="ECO:0000256" key="1">
    <source>
        <dbReference type="ARBA" id="ARBA00007964"/>
    </source>
</evidence>
<dbReference type="RefSeq" id="WP_094397916.1">
    <property type="nucleotide sequence ID" value="NZ_CP016893.1"/>
</dbReference>
<dbReference type="InterPro" id="IPR046826">
    <property type="entry name" value="PDH_N"/>
</dbReference>
<proteinExistence type="inferred from homology"/>
<dbReference type="InterPro" id="IPR008927">
    <property type="entry name" value="6-PGluconate_DH-like_C_sf"/>
</dbReference>
<dbReference type="Proteomes" id="UP000214975">
    <property type="component" value="Chromosome"/>
</dbReference>
<dbReference type="GO" id="GO:0008977">
    <property type="term" value="F:prephenate dehydrogenase (NAD+) activity"/>
    <property type="evidence" value="ECO:0007669"/>
    <property type="project" value="InterPro"/>
</dbReference>
<accession>A0A223I269</accession>
<dbReference type="Pfam" id="PF02153">
    <property type="entry name" value="PDH_N"/>
    <property type="match status" value="1"/>
</dbReference>
<dbReference type="SUPFAM" id="SSF51735">
    <property type="entry name" value="NAD(P)-binding Rossmann-fold domains"/>
    <property type="match status" value="1"/>
</dbReference>
<gene>
    <name evidence="5" type="ORF">Thert_03017</name>
</gene>
<evidence type="ECO:0000256" key="3">
    <source>
        <dbReference type="ARBA" id="ARBA00029440"/>
    </source>
</evidence>
<dbReference type="InterPro" id="IPR036291">
    <property type="entry name" value="NAD(P)-bd_dom_sf"/>
</dbReference>
<dbReference type="Pfam" id="PF20463">
    <property type="entry name" value="PDH_C"/>
    <property type="match status" value="1"/>
</dbReference>
<dbReference type="GO" id="GO:0070403">
    <property type="term" value="F:NAD+ binding"/>
    <property type="evidence" value="ECO:0007669"/>
    <property type="project" value="InterPro"/>
</dbReference>
<reference evidence="5 6" key="1">
    <citation type="submission" date="2016-08" db="EMBL/GenBank/DDBJ databases">
        <title>A novel genetic cassette of butanologenic Thermoanaerobacterium thermosaccharolyticum that directly convert cellulose to butanol.</title>
        <authorList>
            <person name="Li T."/>
            <person name="He J."/>
        </authorList>
    </citation>
    <scope>NUCLEOTIDE SEQUENCE [LARGE SCALE GENOMIC DNA]</scope>
    <source>
        <strain evidence="5 6">TG57</strain>
    </source>
</reference>
<dbReference type="PROSITE" id="PS51176">
    <property type="entry name" value="PDH_ADH"/>
    <property type="match status" value="1"/>
</dbReference>
<comment type="similarity">
    <text evidence="1">Belongs to the prephenate/arogenate dehydrogenase family.</text>
</comment>
<dbReference type="GO" id="GO:0004665">
    <property type="term" value="F:prephenate dehydrogenase (NADP+) activity"/>
    <property type="evidence" value="ECO:0007669"/>
    <property type="project" value="InterPro"/>
</dbReference>
<keyword evidence="2" id="KW-0560">Oxidoreductase</keyword>
<feature type="domain" description="Prephenate/arogenate dehydrogenase" evidence="4">
    <location>
        <begin position="3"/>
        <end position="281"/>
    </location>
</feature>
<dbReference type="SUPFAM" id="SSF48179">
    <property type="entry name" value="6-phosphogluconate dehydrogenase C-terminal domain-like"/>
    <property type="match status" value="1"/>
</dbReference>
<dbReference type="GO" id="GO:0006571">
    <property type="term" value="P:tyrosine biosynthetic process"/>
    <property type="evidence" value="ECO:0007669"/>
    <property type="project" value="InterPro"/>
</dbReference>
<sequence length="281" mass="31232">MIEKVAVVGLGLIGGSLAKAIKKYTDLRIIGVDVRDDYINEAQGRGIIDESFKKIEAPIDADVVFICTPVGAVLSCVEEILPYLKDGCIITDVGSTKRTIMNAINEIIPENMFFIGGHPMTGSEKFGFFASNSELFNGNNYFIVPGKNTPVEIVDVFIKEIVKKLGAKPILIDSDSHDKIVGIVSHVPHILSATLTNFVYKEDADSIKFAAGGFKDTTRISMSQTEMWKDIILNNKEVIKNLLLDYENLLNEFLFYLEHDDIQSLCKFLDSAREIRKSIAF</sequence>
<dbReference type="InterPro" id="IPR050812">
    <property type="entry name" value="Preph/Arog_dehydrog"/>
</dbReference>
<comment type="pathway">
    <text evidence="3">Amino-acid biosynthesis.</text>
</comment>
<evidence type="ECO:0000259" key="4">
    <source>
        <dbReference type="PROSITE" id="PS51176"/>
    </source>
</evidence>
<dbReference type="EMBL" id="CP016893">
    <property type="protein sequence ID" value="AST58800.1"/>
    <property type="molecule type" value="Genomic_DNA"/>
</dbReference>
<name>A0A223I269_THETR</name>
<evidence type="ECO:0000313" key="6">
    <source>
        <dbReference type="Proteomes" id="UP000214975"/>
    </source>
</evidence>
<dbReference type="AlphaFoldDB" id="A0A223I269"/>
<dbReference type="PANTHER" id="PTHR21363:SF0">
    <property type="entry name" value="PREPHENATE DEHYDROGENASE [NADP(+)]"/>
    <property type="match status" value="1"/>
</dbReference>